<keyword evidence="8" id="KW-1185">Reference proteome</keyword>
<dbReference type="InterPro" id="IPR006054">
    <property type="entry name" value="DnaQ"/>
</dbReference>
<dbReference type="Gene3D" id="3.30.420.10">
    <property type="entry name" value="Ribonuclease H-like superfamily/Ribonuclease H"/>
    <property type="match status" value="1"/>
</dbReference>
<dbReference type="GO" id="GO:0006260">
    <property type="term" value="P:DNA replication"/>
    <property type="evidence" value="ECO:0007669"/>
    <property type="project" value="InterPro"/>
</dbReference>
<accession>Q2SC89</accession>
<dbReference type="Proteomes" id="UP000000238">
    <property type="component" value="Chromosome"/>
</dbReference>
<dbReference type="STRING" id="349521.HCH_05052"/>
<evidence type="ECO:0000256" key="1">
    <source>
        <dbReference type="ARBA" id="ARBA00012417"/>
    </source>
</evidence>
<dbReference type="CDD" id="cd06127">
    <property type="entry name" value="DEDDh"/>
    <property type="match status" value="1"/>
</dbReference>
<evidence type="ECO:0000313" key="8">
    <source>
        <dbReference type="Proteomes" id="UP000000238"/>
    </source>
</evidence>
<gene>
    <name evidence="7" type="ordered locus">HCH_05052</name>
</gene>
<proteinExistence type="predicted"/>
<comment type="catalytic activity">
    <reaction evidence="5">
        <text>DNA(n) + a 2'-deoxyribonucleoside 5'-triphosphate = DNA(n+1) + diphosphate</text>
        <dbReference type="Rhea" id="RHEA:22508"/>
        <dbReference type="Rhea" id="RHEA-COMP:17339"/>
        <dbReference type="Rhea" id="RHEA-COMP:17340"/>
        <dbReference type="ChEBI" id="CHEBI:33019"/>
        <dbReference type="ChEBI" id="CHEBI:61560"/>
        <dbReference type="ChEBI" id="CHEBI:173112"/>
        <dbReference type="EC" id="2.7.7.7"/>
    </reaction>
</comment>
<evidence type="ECO:0000256" key="3">
    <source>
        <dbReference type="ARBA" id="ARBA00022801"/>
    </source>
</evidence>
<name>Q2SC89_HAHCH</name>
<protein>
    <recommendedName>
        <fullName evidence="1">DNA-directed DNA polymerase</fullName>
        <ecNumber evidence="1">2.7.7.7</ecNumber>
    </recommendedName>
</protein>
<dbReference type="PANTHER" id="PTHR30231">
    <property type="entry name" value="DNA POLYMERASE III SUBUNIT EPSILON"/>
    <property type="match status" value="1"/>
</dbReference>
<dbReference type="InterPro" id="IPR036397">
    <property type="entry name" value="RNaseH_sf"/>
</dbReference>
<dbReference type="GO" id="GO:0008408">
    <property type="term" value="F:3'-5' exonuclease activity"/>
    <property type="evidence" value="ECO:0007669"/>
    <property type="project" value="TreeGrafter"/>
</dbReference>
<keyword evidence="2" id="KW-0540">Nuclease</keyword>
<dbReference type="InterPro" id="IPR012337">
    <property type="entry name" value="RNaseH-like_sf"/>
</dbReference>
<dbReference type="HOGENOM" id="CLU_047806_7_0_6"/>
<feature type="domain" description="Exonuclease" evidence="6">
    <location>
        <begin position="35"/>
        <end position="205"/>
    </location>
</feature>
<dbReference type="SMART" id="SM00479">
    <property type="entry name" value="EXOIII"/>
    <property type="match status" value="1"/>
</dbReference>
<organism evidence="7 8">
    <name type="scientific">Hahella chejuensis (strain KCTC 2396)</name>
    <dbReference type="NCBI Taxonomy" id="349521"/>
    <lineage>
        <taxon>Bacteria</taxon>
        <taxon>Pseudomonadati</taxon>
        <taxon>Pseudomonadota</taxon>
        <taxon>Gammaproteobacteria</taxon>
        <taxon>Oceanospirillales</taxon>
        <taxon>Hahellaceae</taxon>
        <taxon>Hahella</taxon>
    </lineage>
</organism>
<keyword evidence="3" id="KW-0378">Hydrolase</keyword>
<evidence type="ECO:0000313" key="7">
    <source>
        <dbReference type="EMBL" id="ABC31735.1"/>
    </source>
</evidence>
<evidence type="ECO:0000256" key="4">
    <source>
        <dbReference type="ARBA" id="ARBA00022839"/>
    </source>
</evidence>
<dbReference type="PANTHER" id="PTHR30231:SF4">
    <property type="entry name" value="PROTEIN NEN2"/>
    <property type="match status" value="1"/>
</dbReference>
<dbReference type="eggNOG" id="COG0847">
    <property type="taxonomic scope" value="Bacteria"/>
</dbReference>
<reference evidence="7 8" key="1">
    <citation type="journal article" date="2005" name="Nucleic Acids Res.">
        <title>Genomic blueprint of Hahella chejuensis, a marine microbe producing an algicidal agent.</title>
        <authorList>
            <person name="Jeong H."/>
            <person name="Yim J.H."/>
            <person name="Lee C."/>
            <person name="Choi S.-H."/>
            <person name="Park Y.K."/>
            <person name="Yoon S.H."/>
            <person name="Hur C.-G."/>
            <person name="Kang H.-Y."/>
            <person name="Kim D."/>
            <person name="Lee H.H."/>
            <person name="Park K.H."/>
            <person name="Park S.-H."/>
            <person name="Park H.-S."/>
            <person name="Lee H.K."/>
            <person name="Oh T.K."/>
            <person name="Kim J.F."/>
        </authorList>
    </citation>
    <scope>NUCLEOTIDE SEQUENCE [LARGE SCALE GENOMIC DNA]</scope>
    <source>
        <strain evidence="7 8">KCTC 2396</strain>
    </source>
</reference>
<evidence type="ECO:0000256" key="5">
    <source>
        <dbReference type="ARBA" id="ARBA00049244"/>
    </source>
</evidence>
<dbReference type="AlphaFoldDB" id="Q2SC89"/>
<dbReference type="RefSeq" id="WP_011398800.1">
    <property type="nucleotide sequence ID" value="NC_007645.1"/>
</dbReference>
<evidence type="ECO:0000256" key="2">
    <source>
        <dbReference type="ARBA" id="ARBA00022722"/>
    </source>
</evidence>
<dbReference type="InterPro" id="IPR013520">
    <property type="entry name" value="Ribonucl_H"/>
</dbReference>
<dbReference type="GO" id="GO:0003677">
    <property type="term" value="F:DNA binding"/>
    <property type="evidence" value="ECO:0007669"/>
    <property type="project" value="InterPro"/>
</dbReference>
<dbReference type="Pfam" id="PF00929">
    <property type="entry name" value="RNase_T"/>
    <property type="match status" value="1"/>
</dbReference>
<dbReference type="GO" id="GO:0003887">
    <property type="term" value="F:DNA-directed DNA polymerase activity"/>
    <property type="evidence" value="ECO:0007669"/>
    <property type="project" value="UniProtKB-EC"/>
</dbReference>
<keyword evidence="4 7" id="KW-0269">Exonuclease</keyword>
<dbReference type="EC" id="2.7.7.7" evidence="1"/>
<dbReference type="KEGG" id="hch:HCH_05052"/>
<sequence length="230" mass="25498">MTLDQLTDFFSMDADVKALARWSPPSPGQALEDIRWVAADVETTGLNIKKDVVIAIGAVEINDLSICLEQSFELLIDADTHLESDNILIHGLSQQTLSQGAHPKEAIHSFLSYAHGAALLAFHAPFDKAMLEKEARTHLGVSSRLPFYDVAEWLKALCPEAPSHLRSLDDWSHYFGLYNDQRHHAACDAMAAAELALICLQKARSLGVTTWKGLQDKIAARMKLEKMRAH</sequence>
<dbReference type="SUPFAM" id="SSF53098">
    <property type="entry name" value="Ribonuclease H-like"/>
    <property type="match status" value="1"/>
</dbReference>
<dbReference type="NCBIfam" id="TIGR00573">
    <property type="entry name" value="dnaq"/>
    <property type="match status" value="1"/>
</dbReference>
<evidence type="ECO:0000259" key="6">
    <source>
        <dbReference type="SMART" id="SM00479"/>
    </source>
</evidence>
<dbReference type="EMBL" id="CP000155">
    <property type="protein sequence ID" value="ABC31735.1"/>
    <property type="molecule type" value="Genomic_DNA"/>
</dbReference>